<reference evidence="1 2" key="1">
    <citation type="submission" date="2019-11" db="EMBL/GenBank/DDBJ databases">
        <title>Genome sequences of 17 halophilic strains isolated from different environments.</title>
        <authorList>
            <person name="Furrow R.E."/>
        </authorList>
    </citation>
    <scope>NUCLEOTIDE SEQUENCE [LARGE SCALE GENOMIC DNA]</scope>
    <source>
        <strain evidence="1 2">22506_14_FS</strain>
    </source>
</reference>
<sequence>MSEEYNYREIFAKAVCGKGRKFTQDTNTVTPTHKPSSILGCWIINNQFTAKKHGDCVRIDGSYDINIWYSYSHNTKTEVVTETVKYHEEIPLRYKDKDCVADEVVAKAIQEPNCLEATIAPSGHKVIVQVEREFLVEVIGETKICVYVNPDGCEDDDDDWDYDVDDEEFEDLDPNFLIGDLEE</sequence>
<dbReference type="Pfam" id="PF10628">
    <property type="entry name" value="CotE"/>
    <property type="match status" value="1"/>
</dbReference>
<keyword evidence="1" id="KW-0167">Capsid protein</keyword>
<gene>
    <name evidence="1" type="primary">cotE</name>
    <name evidence="1" type="ORF">GLW07_10780</name>
</gene>
<dbReference type="AlphaFoldDB" id="A0A845EZ53"/>
<organism evidence="1 2">
    <name type="scientific">Guptibacillus hwajinpoensis</name>
    <dbReference type="NCBI Taxonomy" id="208199"/>
    <lineage>
        <taxon>Bacteria</taxon>
        <taxon>Bacillati</taxon>
        <taxon>Bacillota</taxon>
        <taxon>Bacilli</taxon>
        <taxon>Bacillales</taxon>
        <taxon>Guptibacillaceae</taxon>
        <taxon>Guptibacillus</taxon>
    </lineage>
</organism>
<dbReference type="EMBL" id="WMEY01000003">
    <property type="protein sequence ID" value="MYL63840.1"/>
    <property type="molecule type" value="Genomic_DNA"/>
</dbReference>
<dbReference type="Proteomes" id="UP000447833">
    <property type="component" value="Unassembled WGS sequence"/>
</dbReference>
<dbReference type="RefSeq" id="WP_160919341.1">
    <property type="nucleotide sequence ID" value="NZ_WMEY01000003.1"/>
</dbReference>
<accession>A0A845EZ53</accession>
<name>A0A845EZ53_9BACL</name>
<evidence type="ECO:0000313" key="1">
    <source>
        <dbReference type="EMBL" id="MYL63840.1"/>
    </source>
</evidence>
<dbReference type="InterPro" id="IPR018901">
    <property type="entry name" value="Spore_coat_CotE"/>
</dbReference>
<keyword evidence="1" id="KW-0946">Virion</keyword>
<comment type="caution">
    <text evidence="1">The sequence shown here is derived from an EMBL/GenBank/DDBJ whole genome shotgun (WGS) entry which is preliminary data.</text>
</comment>
<protein>
    <submittedName>
        <fullName evidence="1">Outer spore coat protein CotE</fullName>
    </submittedName>
</protein>
<evidence type="ECO:0000313" key="2">
    <source>
        <dbReference type="Proteomes" id="UP000447833"/>
    </source>
</evidence>
<proteinExistence type="predicted"/>